<accession>A0A841RDQ9</accession>
<comment type="caution">
    <text evidence="9">The sequence shown here is derived from an EMBL/GenBank/DDBJ whole genome shotgun (WGS) entry which is preliminary data.</text>
</comment>
<dbReference type="InterPro" id="IPR026022">
    <property type="entry name" value="PhoU_dom"/>
</dbReference>
<keyword evidence="4 7" id="KW-1133">Transmembrane helix</keyword>
<evidence type="ECO:0000256" key="3">
    <source>
        <dbReference type="ARBA" id="ARBA00022692"/>
    </source>
</evidence>
<evidence type="ECO:0000256" key="6">
    <source>
        <dbReference type="SAM" id="Coils"/>
    </source>
</evidence>
<feature type="transmembrane region" description="Helical" evidence="7">
    <location>
        <begin position="200"/>
        <end position="221"/>
    </location>
</feature>
<evidence type="ECO:0000256" key="7">
    <source>
        <dbReference type="SAM" id="Phobius"/>
    </source>
</evidence>
<feature type="transmembrane region" description="Helical" evidence="7">
    <location>
        <begin position="6"/>
        <end position="23"/>
    </location>
</feature>
<evidence type="ECO:0000256" key="2">
    <source>
        <dbReference type="ARBA" id="ARBA00022475"/>
    </source>
</evidence>
<dbReference type="Gene3D" id="1.20.58.220">
    <property type="entry name" value="Phosphate transport system protein phou homolog 2, domain 2"/>
    <property type="match status" value="1"/>
</dbReference>
<keyword evidence="5 7" id="KW-0472">Membrane</keyword>
<dbReference type="InterPro" id="IPR003841">
    <property type="entry name" value="Na/Pi_transpt"/>
</dbReference>
<keyword evidence="6" id="KW-0175">Coiled coil</keyword>
<evidence type="ECO:0000259" key="8">
    <source>
        <dbReference type="Pfam" id="PF01895"/>
    </source>
</evidence>
<evidence type="ECO:0000256" key="4">
    <source>
        <dbReference type="ARBA" id="ARBA00022989"/>
    </source>
</evidence>
<dbReference type="InterPro" id="IPR038078">
    <property type="entry name" value="PhoU-like_sf"/>
</dbReference>
<gene>
    <name evidence="9" type="ORF">HNR50_003874</name>
</gene>
<feature type="transmembrane region" description="Helical" evidence="7">
    <location>
        <begin position="251"/>
        <end position="269"/>
    </location>
</feature>
<feature type="transmembrane region" description="Helical" evidence="7">
    <location>
        <begin position="174"/>
        <end position="194"/>
    </location>
</feature>
<evidence type="ECO:0000256" key="1">
    <source>
        <dbReference type="ARBA" id="ARBA00004651"/>
    </source>
</evidence>
<evidence type="ECO:0000313" key="10">
    <source>
        <dbReference type="Proteomes" id="UP000587760"/>
    </source>
</evidence>
<dbReference type="RefSeq" id="WP_184748419.1">
    <property type="nucleotide sequence ID" value="NZ_JACHGJ010000010.1"/>
</dbReference>
<feature type="transmembrane region" description="Helical" evidence="7">
    <location>
        <begin position="281"/>
        <end position="304"/>
    </location>
</feature>
<name>A0A841RDQ9_9SPIO</name>
<dbReference type="PANTHER" id="PTHR10010">
    <property type="entry name" value="SOLUTE CARRIER FAMILY 34 SODIUM PHOSPHATE , MEMBER 2-RELATED"/>
    <property type="match status" value="1"/>
</dbReference>
<keyword evidence="10" id="KW-1185">Reference proteome</keyword>
<keyword evidence="3 7" id="KW-0812">Transmembrane</keyword>
<feature type="transmembrane region" description="Helical" evidence="7">
    <location>
        <begin position="100"/>
        <end position="123"/>
    </location>
</feature>
<feature type="coiled-coil region" evidence="6">
    <location>
        <begin position="482"/>
        <end position="509"/>
    </location>
</feature>
<reference evidence="9 10" key="1">
    <citation type="submission" date="2020-08" db="EMBL/GenBank/DDBJ databases">
        <title>Genomic Encyclopedia of Type Strains, Phase IV (KMG-IV): sequencing the most valuable type-strain genomes for metagenomic binning, comparative biology and taxonomic classification.</title>
        <authorList>
            <person name="Goeker M."/>
        </authorList>
    </citation>
    <scope>NUCLEOTIDE SEQUENCE [LARGE SCALE GENOMIC DNA]</scope>
    <source>
        <strain evidence="9 10">DSM 2461</strain>
    </source>
</reference>
<keyword evidence="2" id="KW-1003">Cell membrane</keyword>
<dbReference type="InterPro" id="IPR004633">
    <property type="entry name" value="NaPi_cotrn-rel/YqeW-like"/>
</dbReference>
<dbReference type="PANTHER" id="PTHR10010:SF46">
    <property type="entry name" value="SODIUM-DEPENDENT PHOSPHATE TRANSPORT PROTEIN 2B"/>
    <property type="match status" value="1"/>
</dbReference>
<dbReference type="AlphaFoldDB" id="A0A841RDQ9"/>
<dbReference type="NCBIfam" id="NF037997">
    <property type="entry name" value="Na_Pi_symport"/>
    <property type="match status" value="1"/>
</dbReference>
<evidence type="ECO:0000256" key="5">
    <source>
        <dbReference type="ARBA" id="ARBA00023136"/>
    </source>
</evidence>
<dbReference type="EMBL" id="JACHGJ010000010">
    <property type="protein sequence ID" value="MBB6482185.1"/>
    <property type="molecule type" value="Genomic_DNA"/>
</dbReference>
<protein>
    <submittedName>
        <fullName evidence="9">Phosphate:Na+ symporter</fullName>
    </submittedName>
</protein>
<dbReference type="Pfam" id="PF02690">
    <property type="entry name" value="Na_Pi_cotrans"/>
    <property type="match status" value="2"/>
</dbReference>
<proteinExistence type="predicted"/>
<evidence type="ECO:0000313" key="9">
    <source>
        <dbReference type="EMBL" id="MBB6482185.1"/>
    </source>
</evidence>
<feature type="domain" description="PhoU" evidence="8">
    <location>
        <begin position="353"/>
        <end position="436"/>
    </location>
</feature>
<feature type="transmembrane region" description="Helical" evidence="7">
    <location>
        <begin position="135"/>
        <end position="153"/>
    </location>
</feature>
<dbReference type="GO" id="GO:0044341">
    <property type="term" value="P:sodium-dependent phosphate transport"/>
    <property type="evidence" value="ECO:0007669"/>
    <property type="project" value="InterPro"/>
</dbReference>
<dbReference type="GO" id="GO:0005436">
    <property type="term" value="F:sodium:phosphate symporter activity"/>
    <property type="evidence" value="ECO:0007669"/>
    <property type="project" value="InterPro"/>
</dbReference>
<organism evidence="9 10">
    <name type="scientific">Spirochaeta isovalerica</name>
    <dbReference type="NCBI Taxonomy" id="150"/>
    <lineage>
        <taxon>Bacteria</taxon>
        <taxon>Pseudomonadati</taxon>
        <taxon>Spirochaetota</taxon>
        <taxon>Spirochaetia</taxon>
        <taxon>Spirochaetales</taxon>
        <taxon>Spirochaetaceae</taxon>
        <taxon>Spirochaeta</taxon>
    </lineage>
</organism>
<dbReference type="SUPFAM" id="SSF109755">
    <property type="entry name" value="PhoU-like"/>
    <property type="match status" value="1"/>
</dbReference>
<feature type="domain" description="PhoU" evidence="8">
    <location>
        <begin position="483"/>
        <end position="542"/>
    </location>
</feature>
<dbReference type="Proteomes" id="UP000587760">
    <property type="component" value="Unassembled WGS sequence"/>
</dbReference>
<dbReference type="NCBIfam" id="TIGR00704">
    <property type="entry name" value="NaPi_cotrn_rel"/>
    <property type="match status" value="1"/>
</dbReference>
<comment type="subcellular location">
    <subcellularLocation>
        <location evidence="1">Cell membrane</location>
        <topology evidence="1">Multi-pass membrane protein</topology>
    </subcellularLocation>
</comment>
<dbReference type="Pfam" id="PF01895">
    <property type="entry name" value="PhoU"/>
    <property type="match status" value="2"/>
</dbReference>
<dbReference type="GO" id="GO:0005886">
    <property type="term" value="C:plasma membrane"/>
    <property type="evidence" value="ECO:0007669"/>
    <property type="project" value="UniProtKB-SubCell"/>
</dbReference>
<sequence>MFIVIILEIIGSLGVFLFGMKIMSDGIQKAAGEGLQNVLNRITANRFVAVFTGFFITAIVQSSSATTVMVVGFVNAGLLTLTQSIGVIMGANIGTTVTGWIVSLLGFKLKISALALEIIAFGLPLYFSKKETRRYWGEFLIGFGILFIGLDFLKKSVPSDNQALIDFITPYTNFGFGSIALFVIFGAIITIIVHSSSASMTIVLTMAASGLIGLDVAAAMIMGSNIGTTIDAYLASIGATTNAKRAARVHLLFNVFGVLVILVVFRPFLKMIQWIVPGDEITTTLAMFHTIFNITNTFVFIGFVPQIARLIEKMVPEKESDKDPQEYHLDYFSSIIQDTPELNLIQVQKEVGHMTELVEDMFKTYLNVFSNPDKKMGDEVEKLRNQEDFSDQMQEKITSFLLECSKENLNETGRNQVSSMIRIVSELESIGDSCFSLIMLSQKKYKKKIPLHDNAIDEVMSYSKLVDQFLQFIKEHINNHLSADELEEANNLEDKIDSYRNKLRKEARKQIKGGADVKGELLYIDIIRHMERIGDYCLNIAQTLRRMK</sequence>